<sequence>MNTKTIIKATISNDVLQGTQYSVVFGCQAHPDFQVRFEIARVNNHRDGTKTYTRARMGNSVQVRDAVLLISSRYKLPTIRIVRSSFLREDLIADILKWVIPSEGTLPEYERKFATYMCEYDGLIEIELEFSISSHPESGGVNSRIQ</sequence>
<gene>
    <name evidence="1" type="ORF">H1RhizoLitter245_000002</name>
</gene>
<organism evidence="1">
    <name type="scientific">Leviviridae sp</name>
    <dbReference type="NCBI Taxonomy" id="2027243"/>
    <lineage>
        <taxon>Viruses</taxon>
        <taxon>Riboviria</taxon>
        <taxon>Orthornavirae</taxon>
        <taxon>Lenarviricota</taxon>
        <taxon>Leviviricetes</taxon>
        <taxon>Norzivirales</taxon>
        <taxon>Fiersviridae</taxon>
    </lineage>
</organism>
<reference evidence="1" key="1">
    <citation type="submission" date="2019-05" db="EMBL/GenBank/DDBJ databases">
        <title>Metatranscriptomic reconstruction reveals RNA viruses with the potential to shape carbon cycling in soil.</title>
        <authorList>
            <person name="Starr E.P."/>
            <person name="Nuccio E."/>
            <person name="Pett-Ridge J."/>
            <person name="Banfield J.F."/>
            <person name="Firestone M.K."/>
        </authorList>
    </citation>
    <scope>NUCLEOTIDE SEQUENCE</scope>
    <source>
        <strain evidence="1">H1_Rhizo_Litter_2_scaffold_45</strain>
    </source>
</reference>
<dbReference type="EMBL" id="MN035653">
    <property type="protein sequence ID" value="QDH90608.1"/>
    <property type="molecule type" value="Genomic_RNA"/>
</dbReference>
<name>A0A514DAG9_9VIRU</name>
<dbReference type="PROSITE" id="PS51257">
    <property type="entry name" value="PROKAR_LIPOPROTEIN"/>
    <property type="match status" value="1"/>
</dbReference>
<protein>
    <submittedName>
        <fullName evidence="1">Uncharacterized protein</fullName>
    </submittedName>
</protein>
<evidence type="ECO:0000313" key="1">
    <source>
        <dbReference type="EMBL" id="QDH90608.1"/>
    </source>
</evidence>
<accession>A0A514DAG9</accession>
<proteinExistence type="predicted"/>